<dbReference type="KEGG" id="cep:Cri9333_1294"/>
<dbReference type="InterPro" id="IPR036409">
    <property type="entry name" value="Aldolase_II/adducin_N_sf"/>
</dbReference>
<dbReference type="InterPro" id="IPR051017">
    <property type="entry name" value="Aldolase-II_Adducin_sf"/>
</dbReference>
<dbReference type="Gene3D" id="3.40.225.10">
    <property type="entry name" value="Class II aldolase/adducin N-terminal domain"/>
    <property type="match status" value="1"/>
</dbReference>
<dbReference type="RefSeq" id="WP_015202315.1">
    <property type="nucleotide sequence ID" value="NC_019753.1"/>
</dbReference>
<dbReference type="FunFam" id="3.40.225.10:FF:000009">
    <property type="entry name" value="Class II aldolase/adducin N-terminal"/>
    <property type="match status" value="1"/>
</dbReference>
<protein>
    <submittedName>
        <fullName evidence="3">Class II aldolase/adducin family protein</fullName>
    </submittedName>
</protein>
<comment type="similarity">
    <text evidence="1">Belongs to the aldolase class II family.</text>
</comment>
<dbReference type="GO" id="GO:0051015">
    <property type="term" value="F:actin filament binding"/>
    <property type="evidence" value="ECO:0007669"/>
    <property type="project" value="TreeGrafter"/>
</dbReference>
<accession>K9VVQ4</accession>
<name>K9VVQ4_9CYAN</name>
<feature type="domain" description="Class II aldolase/adducin N-terminal" evidence="2">
    <location>
        <begin position="26"/>
        <end position="205"/>
    </location>
</feature>
<keyword evidence="4" id="KW-1185">Reference proteome</keyword>
<dbReference type="SMART" id="SM01007">
    <property type="entry name" value="Aldolase_II"/>
    <property type="match status" value="1"/>
</dbReference>
<dbReference type="OrthoDB" id="9794581at2"/>
<dbReference type="PATRIC" id="fig|1173022.3.peg.1406"/>
<dbReference type="AlphaFoldDB" id="K9VVQ4"/>
<reference evidence="3 4" key="1">
    <citation type="submission" date="2012-06" db="EMBL/GenBank/DDBJ databases">
        <title>Finished chromosome of genome of Crinalium epipsammum PCC 9333.</title>
        <authorList>
            <consortium name="US DOE Joint Genome Institute"/>
            <person name="Gugger M."/>
            <person name="Coursin T."/>
            <person name="Rippka R."/>
            <person name="Tandeau De Marsac N."/>
            <person name="Huntemann M."/>
            <person name="Wei C.-L."/>
            <person name="Han J."/>
            <person name="Detter J.C."/>
            <person name="Han C."/>
            <person name="Tapia R."/>
            <person name="Davenport K."/>
            <person name="Daligault H."/>
            <person name="Erkkila T."/>
            <person name="Gu W."/>
            <person name="Munk A.C.C."/>
            <person name="Teshima H."/>
            <person name="Xu Y."/>
            <person name="Chain P."/>
            <person name="Chen A."/>
            <person name="Krypides N."/>
            <person name="Mavromatis K."/>
            <person name="Markowitz V."/>
            <person name="Szeto E."/>
            <person name="Ivanova N."/>
            <person name="Mikhailova N."/>
            <person name="Ovchinnikova G."/>
            <person name="Pagani I."/>
            <person name="Pati A."/>
            <person name="Goodwin L."/>
            <person name="Peters L."/>
            <person name="Pitluck S."/>
            <person name="Woyke T."/>
            <person name="Kerfeld C."/>
        </authorList>
    </citation>
    <scope>NUCLEOTIDE SEQUENCE [LARGE SCALE GENOMIC DNA]</scope>
    <source>
        <strain evidence="3 4">PCC 9333</strain>
    </source>
</reference>
<dbReference type="eggNOG" id="COG0235">
    <property type="taxonomic scope" value="Bacteria"/>
</dbReference>
<dbReference type="PANTHER" id="PTHR10672">
    <property type="entry name" value="ADDUCIN"/>
    <property type="match status" value="1"/>
</dbReference>
<dbReference type="EMBL" id="CP003620">
    <property type="protein sequence ID" value="AFZ12193.1"/>
    <property type="molecule type" value="Genomic_DNA"/>
</dbReference>
<evidence type="ECO:0000259" key="2">
    <source>
        <dbReference type="SMART" id="SM01007"/>
    </source>
</evidence>
<dbReference type="Pfam" id="PF00596">
    <property type="entry name" value="Aldolase_II"/>
    <property type="match status" value="1"/>
</dbReference>
<evidence type="ECO:0000256" key="1">
    <source>
        <dbReference type="ARBA" id="ARBA00037961"/>
    </source>
</evidence>
<dbReference type="HOGENOM" id="CLU_006033_1_2_3"/>
<dbReference type="GO" id="GO:0005856">
    <property type="term" value="C:cytoskeleton"/>
    <property type="evidence" value="ECO:0007669"/>
    <property type="project" value="TreeGrafter"/>
</dbReference>
<evidence type="ECO:0000313" key="4">
    <source>
        <dbReference type="Proteomes" id="UP000010472"/>
    </source>
</evidence>
<gene>
    <name evidence="3" type="ORF">Cri9333_1294</name>
</gene>
<proteinExistence type="inferred from homology"/>
<dbReference type="PANTHER" id="PTHR10672:SF3">
    <property type="entry name" value="PROTEIN HU-LI TAI SHAO"/>
    <property type="match status" value="1"/>
</dbReference>
<sequence length="254" mass="28331">MHKYQLDSPKPPIFEQIEAERLHRKQRLAAALRLFARFGLDDGIATTITARDPQLKDHFWVNPLGMSLRNIRVSDLILVNTEGKAIEGDKSANPAVAIHCQIHIARPAVVAVVYAHSVYGKSWSSLGRMLDPITQESCAFYQDHSVFDDSTAVEIESEQGKRIAKTLGEGKAVILRNQAMLTVGHSVDEAAWWFIAMERACQAQLLAEAAGNPVILAHDTARLTYHQVGLHLVGWSNFQSLYQMIVRLQPELLT</sequence>
<evidence type="ECO:0000313" key="3">
    <source>
        <dbReference type="EMBL" id="AFZ12193.1"/>
    </source>
</evidence>
<organism evidence="3 4">
    <name type="scientific">Crinalium epipsammum PCC 9333</name>
    <dbReference type="NCBI Taxonomy" id="1173022"/>
    <lineage>
        <taxon>Bacteria</taxon>
        <taxon>Bacillati</taxon>
        <taxon>Cyanobacteriota</taxon>
        <taxon>Cyanophyceae</taxon>
        <taxon>Gomontiellales</taxon>
        <taxon>Gomontiellaceae</taxon>
        <taxon>Crinalium</taxon>
    </lineage>
</organism>
<dbReference type="NCBIfam" id="NF004855">
    <property type="entry name" value="PRK06208.1"/>
    <property type="match status" value="1"/>
</dbReference>
<dbReference type="Proteomes" id="UP000010472">
    <property type="component" value="Chromosome"/>
</dbReference>
<dbReference type="STRING" id="1173022.Cri9333_1294"/>
<dbReference type="SUPFAM" id="SSF53639">
    <property type="entry name" value="AraD/HMP-PK domain-like"/>
    <property type="match status" value="1"/>
</dbReference>
<dbReference type="InterPro" id="IPR001303">
    <property type="entry name" value="Aldolase_II/adducin_N"/>
</dbReference>